<name>B7J5N6_ACIF2</name>
<organism evidence="2 3">
    <name type="scientific">Acidithiobacillus ferrooxidans (strain ATCC 23270 / DSM 14882 / CIP 104768 / NCIMB 8455)</name>
    <name type="common">Ferrobacillus ferrooxidans (strain ATCC 23270)</name>
    <dbReference type="NCBI Taxonomy" id="243159"/>
    <lineage>
        <taxon>Bacteria</taxon>
        <taxon>Pseudomonadati</taxon>
        <taxon>Pseudomonadota</taxon>
        <taxon>Acidithiobacillia</taxon>
        <taxon>Acidithiobacillales</taxon>
        <taxon>Acidithiobacillaceae</taxon>
        <taxon>Acidithiobacillus</taxon>
    </lineage>
</organism>
<gene>
    <name evidence="2" type="ordered locus">AFE_2249</name>
</gene>
<dbReference type="PaxDb" id="243159-AFE_2249"/>
<reference evidence="2 3" key="1">
    <citation type="journal article" date="2008" name="BMC Genomics">
        <title>Acidithiobacillus ferrooxidans metabolism: from genome sequence to industrial applications.</title>
        <authorList>
            <person name="Valdes J."/>
            <person name="Pedroso I."/>
            <person name="Quatrini R."/>
            <person name="Dodson R.J."/>
            <person name="Tettelin H."/>
            <person name="Blake R.II."/>
            <person name="Eisen J.A."/>
            <person name="Holmes D.S."/>
        </authorList>
    </citation>
    <scope>NUCLEOTIDE SEQUENCE [LARGE SCALE GENOMIC DNA]</scope>
    <source>
        <strain evidence="3">ATCC 23270 / DSM 14882 / CIP 104768 / NCIMB 8455</strain>
    </source>
</reference>
<dbReference type="HOGENOM" id="CLU_1840759_0_0_6"/>
<evidence type="ECO:0000256" key="1">
    <source>
        <dbReference type="SAM" id="MobiDB-lite"/>
    </source>
</evidence>
<evidence type="ECO:0000313" key="2">
    <source>
        <dbReference type="EMBL" id="ACK78192.1"/>
    </source>
</evidence>
<keyword evidence="3" id="KW-1185">Reference proteome</keyword>
<feature type="region of interest" description="Disordered" evidence="1">
    <location>
        <begin position="120"/>
        <end position="139"/>
    </location>
</feature>
<proteinExistence type="predicted"/>
<dbReference type="Proteomes" id="UP000001362">
    <property type="component" value="Chromosome"/>
</dbReference>
<dbReference type="KEGG" id="afr:AFE_2249"/>
<sequence>MIGYLVGLVYSNRLFFCWYGGDFLEILLRCEPLIIISLAIVLGHCASGEQLHNNKRHDYFSYPCHLNFLIMQYLYVTKDGIPYFFEPGFTLIAWIFSGNPPARPDSTDDAITIANLTAPATAAQAAPQRPPSRRLRAQP</sequence>
<dbReference type="EMBL" id="CP001219">
    <property type="protein sequence ID" value="ACK78192.1"/>
    <property type="molecule type" value="Genomic_DNA"/>
</dbReference>
<protein>
    <submittedName>
        <fullName evidence="2">Uncharacterized protein</fullName>
    </submittedName>
</protein>
<evidence type="ECO:0000313" key="3">
    <source>
        <dbReference type="Proteomes" id="UP000001362"/>
    </source>
</evidence>
<dbReference type="AlphaFoldDB" id="B7J5N6"/>
<accession>B7J5N6</accession>